<evidence type="ECO:0000256" key="1">
    <source>
        <dbReference type="SAM" id="Phobius"/>
    </source>
</evidence>
<keyword evidence="1" id="KW-1133">Transmembrane helix</keyword>
<dbReference type="PROSITE" id="PS50887">
    <property type="entry name" value="GGDEF"/>
    <property type="match status" value="1"/>
</dbReference>
<dbReference type="SMART" id="SM00267">
    <property type="entry name" value="GGDEF"/>
    <property type="match status" value="1"/>
</dbReference>
<reference evidence="3" key="1">
    <citation type="submission" date="2012-03" db="EMBL/GenBank/DDBJ databases">
        <title>Functional metagenomics reveals considerable lignocellulase gene clusters in the gut microbiome of a wood-feeding higher termite.</title>
        <authorList>
            <person name="Liu N."/>
        </authorList>
    </citation>
    <scope>NUCLEOTIDE SEQUENCE</scope>
</reference>
<dbReference type="InterPro" id="IPR000160">
    <property type="entry name" value="GGDEF_dom"/>
</dbReference>
<feature type="transmembrane region" description="Helical" evidence="1">
    <location>
        <begin position="37"/>
        <end position="59"/>
    </location>
</feature>
<keyword evidence="1" id="KW-0812">Transmembrane</keyword>
<keyword evidence="1" id="KW-0472">Membrane</keyword>
<dbReference type="GO" id="GO:0043709">
    <property type="term" value="P:cell adhesion involved in single-species biofilm formation"/>
    <property type="evidence" value="ECO:0007669"/>
    <property type="project" value="TreeGrafter"/>
</dbReference>
<evidence type="ECO:0000259" key="2">
    <source>
        <dbReference type="PROSITE" id="PS50887"/>
    </source>
</evidence>
<protein>
    <submittedName>
        <fullName evidence="3">Diguanylate cyclase (GGDEF domain) with PAS/PAC sensor</fullName>
    </submittedName>
</protein>
<dbReference type="NCBIfam" id="TIGR00254">
    <property type="entry name" value="GGDEF"/>
    <property type="match status" value="1"/>
</dbReference>
<feature type="transmembrane region" description="Helical" evidence="1">
    <location>
        <begin position="124"/>
        <end position="141"/>
    </location>
</feature>
<dbReference type="Pfam" id="PF00990">
    <property type="entry name" value="GGDEF"/>
    <property type="match status" value="1"/>
</dbReference>
<evidence type="ECO:0000313" key="3">
    <source>
        <dbReference type="EMBL" id="AGS51918.1"/>
    </source>
</evidence>
<dbReference type="GO" id="GO:1902201">
    <property type="term" value="P:negative regulation of bacterial-type flagellum-dependent cell motility"/>
    <property type="evidence" value="ECO:0007669"/>
    <property type="project" value="TreeGrafter"/>
</dbReference>
<sequence>MSIDHALNVFFGSALVIILIFAEGIRKHSGNHVQKKLFCTMLIITFAMLTFDFIISLLSENRIREIFHGNVVFLIIDCLPFLLAICVIITFRGMFKENTFIMAVFLALFSVSLFIDIMIGSIKLIWPFIAALLLYTYFFIIQSETKIDSLTGLENRYSFNEFTSMLSHNKTGESWIIVMIDIDRFKSINDNYGHLEGDKALRDVASVIKSSLRKSDFAVRYGGDEFVLAVKAEDGVDDLMTKIINELVVLNKRNKKPYYLEISYGFDIFTADGSRPIEEFLNHIDELMYKHKEERRRAGDIKK</sequence>
<dbReference type="EMBL" id="JQ844177">
    <property type="protein sequence ID" value="AGS51918.1"/>
    <property type="molecule type" value="Genomic_DNA"/>
</dbReference>
<dbReference type="PANTHER" id="PTHR45138:SF23">
    <property type="entry name" value="SIGNALING PROTEIN"/>
    <property type="match status" value="1"/>
</dbReference>
<dbReference type="CDD" id="cd01949">
    <property type="entry name" value="GGDEF"/>
    <property type="match status" value="1"/>
</dbReference>
<dbReference type="GO" id="GO:0005886">
    <property type="term" value="C:plasma membrane"/>
    <property type="evidence" value="ECO:0007669"/>
    <property type="project" value="TreeGrafter"/>
</dbReference>
<dbReference type="PANTHER" id="PTHR45138">
    <property type="entry name" value="REGULATORY COMPONENTS OF SENSORY TRANSDUCTION SYSTEM"/>
    <property type="match status" value="1"/>
</dbReference>
<name>A0A806KN48_9BACT</name>
<dbReference type="InterPro" id="IPR029787">
    <property type="entry name" value="Nucleotide_cyclase"/>
</dbReference>
<feature type="domain" description="GGDEF" evidence="2">
    <location>
        <begin position="173"/>
        <end position="303"/>
    </location>
</feature>
<dbReference type="SUPFAM" id="SSF55073">
    <property type="entry name" value="Nucleotide cyclase"/>
    <property type="match status" value="1"/>
</dbReference>
<dbReference type="Gene3D" id="3.30.70.270">
    <property type="match status" value="1"/>
</dbReference>
<accession>A0A806KN48</accession>
<organism evidence="3">
    <name type="scientific">uncultured bacterium contig00002</name>
    <dbReference type="NCBI Taxonomy" id="1181494"/>
    <lineage>
        <taxon>Bacteria</taxon>
        <taxon>environmental samples</taxon>
    </lineage>
</organism>
<dbReference type="InterPro" id="IPR050469">
    <property type="entry name" value="Diguanylate_Cyclase"/>
</dbReference>
<feature type="transmembrane region" description="Helical" evidence="1">
    <location>
        <begin position="71"/>
        <end position="91"/>
    </location>
</feature>
<feature type="transmembrane region" description="Helical" evidence="1">
    <location>
        <begin position="6"/>
        <end position="25"/>
    </location>
</feature>
<dbReference type="AlphaFoldDB" id="A0A806KN48"/>
<proteinExistence type="predicted"/>
<feature type="transmembrane region" description="Helical" evidence="1">
    <location>
        <begin position="98"/>
        <end position="118"/>
    </location>
</feature>
<dbReference type="GO" id="GO:0052621">
    <property type="term" value="F:diguanylate cyclase activity"/>
    <property type="evidence" value="ECO:0007669"/>
    <property type="project" value="TreeGrafter"/>
</dbReference>
<dbReference type="InterPro" id="IPR043128">
    <property type="entry name" value="Rev_trsase/Diguanyl_cyclase"/>
</dbReference>